<dbReference type="EMBL" id="JBBPBM010000056">
    <property type="protein sequence ID" value="KAK8517356.1"/>
    <property type="molecule type" value="Genomic_DNA"/>
</dbReference>
<gene>
    <name evidence="2" type="ORF">V6N12_032548</name>
</gene>
<dbReference type="Proteomes" id="UP001472677">
    <property type="component" value="Unassembled WGS sequence"/>
</dbReference>
<proteinExistence type="predicted"/>
<sequence>MVRLSNGTVKRILREIVYLKEGNILDRQQLTILNERMTLMHERVSQKLANHAKLIKQISQQLAEEATKRSEKSTTIGKSGWEGEGRRPSSLRTSRRRAHTL</sequence>
<evidence type="ECO:0000256" key="1">
    <source>
        <dbReference type="SAM" id="MobiDB-lite"/>
    </source>
</evidence>
<accession>A0ABR2CCV8</accession>
<comment type="caution">
    <text evidence="2">The sequence shown here is derived from an EMBL/GenBank/DDBJ whole genome shotgun (WGS) entry which is preliminary data.</text>
</comment>
<feature type="region of interest" description="Disordered" evidence="1">
    <location>
        <begin position="63"/>
        <end position="101"/>
    </location>
</feature>
<name>A0ABR2CCV8_9ROSI</name>
<evidence type="ECO:0000313" key="2">
    <source>
        <dbReference type="EMBL" id="KAK8517356.1"/>
    </source>
</evidence>
<reference evidence="2 3" key="1">
    <citation type="journal article" date="2024" name="G3 (Bethesda)">
        <title>Genome assembly of Hibiscus sabdariffa L. provides insights into metabolisms of medicinal natural products.</title>
        <authorList>
            <person name="Kim T."/>
        </authorList>
    </citation>
    <scope>NUCLEOTIDE SEQUENCE [LARGE SCALE GENOMIC DNA]</scope>
    <source>
        <strain evidence="2">TK-2024</strain>
        <tissue evidence="2">Old leaves</tissue>
    </source>
</reference>
<organism evidence="2 3">
    <name type="scientific">Hibiscus sabdariffa</name>
    <name type="common">roselle</name>
    <dbReference type="NCBI Taxonomy" id="183260"/>
    <lineage>
        <taxon>Eukaryota</taxon>
        <taxon>Viridiplantae</taxon>
        <taxon>Streptophyta</taxon>
        <taxon>Embryophyta</taxon>
        <taxon>Tracheophyta</taxon>
        <taxon>Spermatophyta</taxon>
        <taxon>Magnoliopsida</taxon>
        <taxon>eudicotyledons</taxon>
        <taxon>Gunneridae</taxon>
        <taxon>Pentapetalae</taxon>
        <taxon>rosids</taxon>
        <taxon>malvids</taxon>
        <taxon>Malvales</taxon>
        <taxon>Malvaceae</taxon>
        <taxon>Malvoideae</taxon>
        <taxon>Hibiscus</taxon>
    </lineage>
</organism>
<protein>
    <submittedName>
        <fullName evidence="2">Uncharacterized protein</fullName>
    </submittedName>
</protein>
<evidence type="ECO:0000313" key="3">
    <source>
        <dbReference type="Proteomes" id="UP001472677"/>
    </source>
</evidence>
<keyword evidence="3" id="KW-1185">Reference proteome</keyword>